<dbReference type="Pfam" id="PF15611">
    <property type="entry name" value="EH_Signature"/>
    <property type="match status" value="1"/>
</dbReference>
<accession>A0A2U2J5A1</accession>
<organism evidence="2 3">
    <name type="scientific">Allosphingosinicella humi</name>
    <dbReference type="NCBI Taxonomy" id="2068657"/>
    <lineage>
        <taxon>Bacteria</taxon>
        <taxon>Pseudomonadati</taxon>
        <taxon>Pseudomonadota</taxon>
        <taxon>Alphaproteobacteria</taxon>
        <taxon>Sphingomonadales</taxon>
        <taxon>Sphingomonadaceae</taxon>
        <taxon>Allosphingosinicella</taxon>
    </lineage>
</organism>
<evidence type="ECO:0000313" key="3">
    <source>
        <dbReference type="Proteomes" id="UP000245916"/>
    </source>
</evidence>
<comment type="caution">
    <text evidence="2">The sequence shown here is derived from an EMBL/GenBank/DDBJ whole genome shotgun (WGS) entry which is preliminary data.</text>
</comment>
<dbReference type="Proteomes" id="UP000245916">
    <property type="component" value="Unassembled WGS sequence"/>
</dbReference>
<name>A0A2U2J5A1_9SPHN</name>
<protein>
    <recommendedName>
        <fullName evidence="1">Zorya protein ZorC EH domain-containing protein</fullName>
    </recommendedName>
</protein>
<evidence type="ECO:0000259" key="1">
    <source>
        <dbReference type="Pfam" id="PF15611"/>
    </source>
</evidence>
<proteinExistence type="predicted"/>
<sequence>MISLRFTKAVEGLKGCAAIADDLPRHVPLSSQMAVVAQRVLNMFELPAKPGEEELLKAFRTFISWCERGGKAPSQEDWLLAPWVALQGSPALLARSTFSDQLAKLLEVEAQPRLLAALIYSYIRDYAPAASAAALAGEFIDRNLRRHNSRLAVRWRERTSGVRLFEAQGAHERLASAALEARGDVKGLMRDLGFTTELVTRSGFHEPTAEYLAGKLVRELQSSAEFDGETVAQALSFFRLGSELAFPGLRVQLADTLLAPFAHKELRNLAARAMLMQFFDELYGDPRSHKKLWIGVSQDAKKTITRWLSRKALDLFFDILSATADPIWKWRRAFWLALERHGAIDEAWPVFGREALDYIRRHPDKKSKIVASGQLQGAERRQSVMLMKIGKFTVAEWSHSGSARIWAEDDSRAPRLERRFYSASDLREDCLFDQRHDSTQSYRWQRELMDFLAPRIGIRVSVSEMRP</sequence>
<reference evidence="2 3" key="1">
    <citation type="submission" date="2018-05" db="EMBL/GenBank/DDBJ databases">
        <title>Genome of Sphingosinicella humi QZX222.</title>
        <authorList>
            <person name="Qiao Z."/>
            <person name="Wang G."/>
        </authorList>
    </citation>
    <scope>NUCLEOTIDE SEQUENCE [LARGE SCALE GENOMIC DNA]</scope>
    <source>
        <strain evidence="2 3">QZX222</strain>
    </source>
</reference>
<gene>
    <name evidence="2" type="ORF">DF286_12015</name>
</gene>
<dbReference type="InterPro" id="IPR028943">
    <property type="entry name" value="ZorC_EH_Signature_dom"/>
</dbReference>
<dbReference type="EMBL" id="QFFF01000001">
    <property type="protein sequence ID" value="PWG03516.1"/>
    <property type="molecule type" value="Genomic_DNA"/>
</dbReference>
<keyword evidence="3" id="KW-1185">Reference proteome</keyword>
<evidence type="ECO:0000313" key="2">
    <source>
        <dbReference type="EMBL" id="PWG03516.1"/>
    </source>
</evidence>
<dbReference type="AlphaFoldDB" id="A0A2U2J5A1"/>
<feature type="domain" description="Zorya protein ZorC EH" evidence="1">
    <location>
        <begin position="101"/>
        <end position="436"/>
    </location>
</feature>